<dbReference type="SUPFAM" id="SSF54373">
    <property type="entry name" value="FAD-linked reductases, C-terminal domain"/>
    <property type="match status" value="1"/>
</dbReference>
<dbReference type="PROSITE" id="PS00624">
    <property type="entry name" value="GMC_OXRED_2"/>
    <property type="match status" value="1"/>
</dbReference>
<dbReference type="Pfam" id="PF00732">
    <property type="entry name" value="GMC_oxred_N"/>
    <property type="match status" value="1"/>
</dbReference>
<keyword evidence="4 5" id="KW-0274">FAD</keyword>
<keyword evidence="3 5" id="KW-0285">Flavoprotein</keyword>
<evidence type="ECO:0000256" key="6">
    <source>
        <dbReference type="SAM" id="MobiDB-lite"/>
    </source>
</evidence>
<dbReference type="Gene3D" id="3.30.560.10">
    <property type="entry name" value="Glucose Oxidase, domain 3"/>
    <property type="match status" value="1"/>
</dbReference>
<dbReference type="InterPro" id="IPR007867">
    <property type="entry name" value="GMC_OxRtase_C"/>
</dbReference>
<evidence type="ECO:0000256" key="4">
    <source>
        <dbReference type="ARBA" id="ARBA00022827"/>
    </source>
</evidence>
<dbReference type="Pfam" id="PF05199">
    <property type="entry name" value="GMC_oxred_C"/>
    <property type="match status" value="1"/>
</dbReference>
<protein>
    <submittedName>
        <fullName evidence="9">GMC family oxidoreductase N-terminal domain-containing protein</fullName>
    </submittedName>
</protein>
<dbReference type="EMBL" id="JAPFQI010000012">
    <property type="protein sequence ID" value="MCW8086970.1"/>
    <property type="molecule type" value="Genomic_DNA"/>
</dbReference>
<comment type="caution">
    <text evidence="9">The sequence shown here is derived from an EMBL/GenBank/DDBJ whole genome shotgun (WGS) entry which is preliminary data.</text>
</comment>
<feature type="domain" description="Glucose-methanol-choline oxidoreductase N-terminal" evidence="8">
    <location>
        <begin position="285"/>
        <end position="299"/>
    </location>
</feature>
<dbReference type="PIRSF" id="PIRSF000137">
    <property type="entry name" value="Alcohol_oxidase"/>
    <property type="match status" value="1"/>
</dbReference>
<dbReference type="InterPro" id="IPR012132">
    <property type="entry name" value="GMC_OxRdtase"/>
</dbReference>
<dbReference type="InterPro" id="IPR036188">
    <property type="entry name" value="FAD/NAD-bd_sf"/>
</dbReference>
<dbReference type="InterPro" id="IPR000172">
    <property type="entry name" value="GMC_OxRdtase_N"/>
</dbReference>
<name>A0ABT3NXS6_9PROT</name>
<dbReference type="PROSITE" id="PS00623">
    <property type="entry name" value="GMC_OXRED_1"/>
    <property type="match status" value="1"/>
</dbReference>
<feature type="region of interest" description="Disordered" evidence="6">
    <location>
        <begin position="1"/>
        <end position="22"/>
    </location>
</feature>
<dbReference type="SUPFAM" id="SSF51905">
    <property type="entry name" value="FAD/NAD(P)-binding domain"/>
    <property type="match status" value="1"/>
</dbReference>
<evidence type="ECO:0000256" key="3">
    <source>
        <dbReference type="ARBA" id="ARBA00022630"/>
    </source>
</evidence>
<sequence length="563" mass="61832">MAWPHATPGHGLRQAARRRTMRERRLEQGEAGMEETDIIVVGSGSAGSALAGRLSEDPRLSVTVLEAGSRDRNAWLHIPIGYAKTMYHPTISWNYQTEAEPGLGGRSVPWPRGRVLGGSSAINGLIYIRGQMEDYDQWRQMGCTGWGFEDCLPYFKRAEGNERGPSHLHGAEGPLCVSDLRDRNPLSVAFLEAARELGFPVNPDFNGESQEGAGWYQVTVRNGVRCSAATAFLKPALRRPNLRLLTDAHALRVLMEDGRAVGVAYRQHGQEKVIRARREVVLSGGAINSPQLLMLSGIGPAEHLQEMGIEVRRDTPGVGRHLQDHFQARLMFRASQRGSLNEMVNSLWGMARMGAQYALTRSGPLTFAAGTSGLFARVLPQSATPDVQFHFIPWSADTVKEGLHRFPGFTMSVCQLRPESRGDITLASPDPMAKARIRANYLATETDRQCMVEGLKLAQRLADTRAMQPWIESRYAPAPGKGETDEDLLEFCRNTGGTIYHPTSTCRMGSDEGAVVDTELRVKGVDRLRIADCSIMPAVVSGNTNAGAIMIGERCAEFIRRAA</sequence>
<evidence type="ECO:0000259" key="7">
    <source>
        <dbReference type="PROSITE" id="PS00623"/>
    </source>
</evidence>
<reference evidence="9 10" key="1">
    <citation type="submission" date="2022-10" db="EMBL/GenBank/DDBJ databases">
        <title>Roseococcus glaciei nov., sp. nov., isolated from glacier.</title>
        <authorList>
            <person name="Liu Q."/>
            <person name="Xin Y.-H."/>
        </authorList>
    </citation>
    <scope>NUCLEOTIDE SEQUENCE [LARGE SCALE GENOMIC DNA]</scope>
    <source>
        <strain evidence="9 10">MDT2-1-1</strain>
    </source>
</reference>
<accession>A0ABT3NXS6</accession>
<dbReference type="RefSeq" id="WP_301591108.1">
    <property type="nucleotide sequence ID" value="NZ_JAPFQI010000012.1"/>
</dbReference>
<evidence type="ECO:0000313" key="9">
    <source>
        <dbReference type="EMBL" id="MCW8086970.1"/>
    </source>
</evidence>
<keyword evidence="10" id="KW-1185">Reference proteome</keyword>
<dbReference type="PANTHER" id="PTHR11552:SF147">
    <property type="entry name" value="CHOLINE DEHYDROGENASE, MITOCHONDRIAL"/>
    <property type="match status" value="1"/>
</dbReference>
<dbReference type="Proteomes" id="UP001526430">
    <property type="component" value="Unassembled WGS sequence"/>
</dbReference>
<proteinExistence type="inferred from homology"/>
<dbReference type="PANTHER" id="PTHR11552">
    <property type="entry name" value="GLUCOSE-METHANOL-CHOLINE GMC OXIDOREDUCTASE"/>
    <property type="match status" value="1"/>
</dbReference>
<evidence type="ECO:0000256" key="2">
    <source>
        <dbReference type="ARBA" id="ARBA00010790"/>
    </source>
</evidence>
<evidence type="ECO:0000259" key="8">
    <source>
        <dbReference type="PROSITE" id="PS00624"/>
    </source>
</evidence>
<feature type="domain" description="Glucose-methanol-choline oxidoreductase N-terminal" evidence="7">
    <location>
        <begin position="113"/>
        <end position="136"/>
    </location>
</feature>
<gene>
    <name evidence="9" type="ORF">OF850_15155</name>
</gene>
<evidence type="ECO:0000256" key="1">
    <source>
        <dbReference type="ARBA" id="ARBA00001974"/>
    </source>
</evidence>
<comment type="similarity">
    <text evidence="2 5">Belongs to the GMC oxidoreductase family.</text>
</comment>
<organism evidence="9 10">
    <name type="scientific">Sabulicella glaciei</name>
    <dbReference type="NCBI Taxonomy" id="2984948"/>
    <lineage>
        <taxon>Bacteria</taxon>
        <taxon>Pseudomonadati</taxon>
        <taxon>Pseudomonadota</taxon>
        <taxon>Alphaproteobacteria</taxon>
        <taxon>Acetobacterales</taxon>
        <taxon>Acetobacteraceae</taxon>
        <taxon>Sabulicella</taxon>
    </lineage>
</organism>
<dbReference type="Gene3D" id="3.50.50.60">
    <property type="entry name" value="FAD/NAD(P)-binding domain"/>
    <property type="match status" value="1"/>
</dbReference>
<evidence type="ECO:0000256" key="5">
    <source>
        <dbReference type="RuleBase" id="RU003968"/>
    </source>
</evidence>
<comment type="cofactor">
    <cofactor evidence="1">
        <name>FAD</name>
        <dbReference type="ChEBI" id="CHEBI:57692"/>
    </cofactor>
</comment>
<evidence type="ECO:0000313" key="10">
    <source>
        <dbReference type="Proteomes" id="UP001526430"/>
    </source>
</evidence>